<dbReference type="EMBL" id="RJVU01042551">
    <property type="protein sequence ID" value="ROL45637.1"/>
    <property type="molecule type" value="Genomic_DNA"/>
</dbReference>
<keyword evidence="2" id="KW-1185">Reference proteome</keyword>
<evidence type="ECO:0000313" key="2">
    <source>
        <dbReference type="Proteomes" id="UP000281406"/>
    </source>
</evidence>
<evidence type="ECO:0000313" key="1">
    <source>
        <dbReference type="EMBL" id="ROL45637.1"/>
    </source>
</evidence>
<comment type="caution">
    <text evidence="1">The sequence shown here is derived from an EMBL/GenBank/DDBJ whole genome shotgun (WGS) entry which is preliminary data.</text>
</comment>
<name>A0A3N0YHL8_ANAGA</name>
<gene>
    <name evidence="1" type="ORF">DPX16_17753</name>
</gene>
<proteinExistence type="predicted"/>
<organism evidence="1 2">
    <name type="scientific">Anabarilius grahami</name>
    <name type="common">Kanglang fish</name>
    <name type="synonym">Barilius grahami</name>
    <dbReference type="NCBI Taxonomy" id="495550"/>
    <lineage>
        <taxon>Eukaryota</taxon>
        <taxon>Metazoa</taxon>
        <taxon>Chordata</taxon>
        <taxon>Craniata</taxon>
        <taxon>Vertebrata</taxon>
        <taxon>Euteleostomi</taxon>
        <taxon>Actinopterygii</taxon>
        <taxon>Neopterygii</taxon>
        <taxon>Teleostei</taxon>
        <taxon>Ostariophysi</taxon>
        <taxon>Cypriniformes</taxon>
        <taxon>Xenocyprididae</taxon>
        <taxon>Xenocypridinae</taxon>
        <taxon>Xenocypridinae incertae sedis</taxon>
        <taxon>Anabarilius</taxon>
    </lineage>
</organism>
<accession>A0A3N0YHL8</accession>
<reference evidence="1 2" key="1">
    <citation type="submission" date="2018-10" db="EMBL/GenBank/DDBJ databases">
        <title>Genome assembly for a Yunnan-Guizhou Plateau 3E fish, Anabarilius grahami (Regan), and its evolutionary and genetic applications.</title>
        <authorList>
            <person name="Jiang W."/>
        </authorList>
    </citation>
    <scope>NUCLEOTIDE SEQUENCE [LARGE SCALE GENOMIC DNA]</scope>
    <source>
        <strain evidence="1">AG-KIZ</strain>
        <tissue evidence="1">Muscle</tissue>
    </source>
</reference>
<dbReference type="OrthoDB" id="10057873at2759"/>
<sequence length="130" mass="14393">MKSTLLAALQMRYCITTLLDPRHKDGFFSNTGTAREVKEMLMLELQKIPVGVTATPEELGEPAVKMSHSDQTGTSLGSVFEEIADSTSESSAPTAATTQLEAYLGETTVRRSDKPFKYWAVICDFKLWLK</sequence>
<dbReference type="Proteomes" id="UP000281406">
    <property type="component" value="Unassembled WGS sequence"/>
</dbReference>
<dbReference type="AlphaFoldDB" id="A0A3N0YHL8"/>
<protein>
    <submittedName>
        <fullName evidence="1">Uncharacterized protein</fullName>
    </submittedName>
</protein>